<sequence length="87" mass="8973">MLRYANGGLQGELSSPPDRIIRFLSDVDGVSLVDYAYDASGAATRTVFGLHVGVFEPGPGASLTFAGDGGPAIHTRATASFFTGPAR</sequence>
<proteinExistence type="predicted"/>
<dbReference type="Proteomes" id="UP001143400">
    <property type="component" value="Unassembled WGS sequence"/>
</dbReference>
<evidence type="ECO:0000313" key="2">
    <source>
        <dbReference type="EMBL" id="MBM7853534.1"/>
    </source>
</evidence>
<reference evidence="1" key="1">
    <citation type="journal article" date="2014" name="Int. J. Syst. Evol. Microbiol.">
        <title>Complete genome sequence of Corynebacterium casei LMG S-19264T (=DSM 44701T), isolated from a smear-ripened cheese.</title>
        <authorList>
            <consortium name="US DOE Joint Genome Institute (JGI-PGF)"/>
            <person name="Walter F."/>
            <person name="Albersmeier A."/>
            <person name="Kalinowski J."/>
            <person name="Ruckert C."/>
        </authorList>
    </citation>
    <scope>NUCLEOTIDE SEQUENCE</scope>
    <source>
        <strain evidence="1">VKM B-1606</strain>
    </source>
</reference>
<organism evidence="1 4">
    <name type="scientific">Methylopila capsulata</name>
    <dbReference type="NCBI Taxonomy" id="61654"/>
    <lineage>
        <taxon>Bacteria</taxon>
        <taxon>Pseudomonadati</taxon>
        <taxon>Pseudomonadota</taxon>
        <taxon>Alphaproteobacteria</taxon>
        <taxon>Hyphomicrobiales</taxon>
        <taxon>Methylopilaceae</taxon>
        <taxon>Methylopila</taxon>
    </lineage>
</organism>
<dbReference type="EMBL" id="BSFF01000009">
    <property type="protein sequence ID" value="GLK57251.1"/>
    <property type="molecule type" value="Genomic_DNA"/>
</dbReference>
<protein>
    <submittedName>
        <fullName evidence="1">Uncharacterized protein</fullName>
    </submittedName>
</protein>
<evidence type="ECO:0000313" key="1">
    <source>
        <dbReference type="EMBL" id="GLK57251.1"/>
    </source>
</evidence>
<gene>
    <name evidence="1" type="ORF">GCM10008170_32710</name>
    <name evidence="2" type="ORF">JOD31_003795</name>
</gene>
<dbReference type="AlphaFoldDB" id="A0A9W6MTM1"/>
<reference evidence="1" key="3">
    <citation type="submission" date="2023-01" db="EMBL/GenBank/DDBJ databases">
        <authorList>
            <person name="Sun Q."/>
            <person name="Evtushenko L."/>
        </authorList>
    </citation>
    <scope>NUCLEOTIDE SEQUENCE</scope>
    <source>
        <strain evidence="1">VKM B-1606</strain>
    </source>
</reference>
<evidence type="ECO:0000313" key="3">
    <source>
        <dbReference type="Proteomes" id="UP000758856"/>
    </source>
</evidence>
<name>A0A9W6MTM1_9HYPH</name>
<dbReference type="EMBL" id="JAFBCY010000005">
    <property type="protein sequence ID" value="MBM7853534.1"/>
    <property type="molecule type" value="Genomic_DNA"/>
</dbReference>
<reference evidence="2 3" key="2">
    <citation type="submission" date="2021-01" db="EMBL/GenBank/DDBJ databases">
        <title>Genomic Encyclopedia of Type Strains, Phase IV (KMG-IV): sequencing the most valuable type-strain genomes for metagenomic binning, comparative biology and taxonomic classification.</title>
        <authorList>
            <person name="Goeker M."/>
        </authorList>
    </citation>
    <scope>NUCLEOTIDE SEQUENCE [LARGE SCALE GENOMIC DNA]</scope>
    <source>
        <strain evidence="2 3">DSM 6130</strain>
    </source>
</reference>
<dbReference type="RefSeq" id="WP_204951979.1">
    <property type="nucleotide sequence ID" value="NZ_BSFF01000009.1"/>
</dbReference>
<comment type="caution">
    <text evidence="1">The sequence shown here is derived from an EMBL/GenBank/DDBJ whole genome shotgun (WGS) entry which is preliminary data.</text>
</comment>
<accession>A0A9W6MTM1</accession>
<keyword evidence="3" id="KW-1185">Reference proteome</keyword>
<evidence type="ECO:0000313" key="4">
    <source>
        <dbReference type="Proteomes" id="UP001143400"/>
    </source>
</evidence>
<dbReference type="Proteomes" id="UP000758856">
    <property type="component" value="Unassembled WGS sequence"/>
</dbReference>